<keyword evidence="2" id="KW-1185">Reference proteome</keyword>
<protein>
    <submittedName>
        <fullName evidence="1">Uncharacterized protein</fullName>
    </submittedName>
</protein>
<accession>E1WZP3</accession>
<dbReference type="KEGG" id="bmx:BMS_1361"/>
<dbReference type="AlphaFoldDB" id="E1WZP3"/>
<gene>
    <name evidence="1" type="ordered locus">BMS_1361</name>
</gene>
<reference evidence="2" key="1">
    <citation type="journal article" date="2013" name="ISME J.">
        <title>A small predatory core genome in the divergent marine Bacteriovorax marinus SJ and the terrestrial Bdellovibrio bacteriovorus.</title>
        <authorList>
            <person name="Crossman L.C."/>
            <person name="Chen H."/>
            <person name="Cerdeno-Tarraga A.M."/>
            <person name="Brooks K."/>
            <person name="Quail M.A."/>
            <person name="Pineiro S.A."/>
            <person name="Hobley L."/>
            <person name="Sockett R.E."/>
            <person name="Bentley S.D."/>
            <person name="Parkhill J."/>
            <person name="Williams H.N."/>
            <person name="Stine O.C."/>
        </authorList>
    </citation>
    <scope>NUCLEOTIDE SEQUENCE [LARGE SCALE GENOMIC DNA]</scope>
    <source>
        <strain evidence="2">ATCC BAA-682 / DSM 15412 / SJ</strain>
    </source>
</reference>
<dbReference type="PATRIC" id="fig|862908.3.peg.1295"/>
<dbReference type="RefSeq" id="WP_014244013.1">
    <property type="nucleotide sequence ID" value="NC_016620.1"/>
</dbReference>
<dbReference type="eggNOG" id="COG0784">
    <property type="taxonomic scope" value="Bacteria"/>
</dbReference>
<dbReference type="OrthoDB" id="5288346at2"/>
<dbReference type="Proteomes" id="UP000008963">
    <property type="component" value="Chromosome"/>
</dbReference>
<organism evidence="1 2">
    <name type="scientific">Halobacteriovorax marinus (strain ATCC BAA-682 / DSM 15412 / SJ)</name>
    <name type="common">Bacteriovorax marinus</name>
    <dbReference type="NCBI Taxonomy" id="862908"/>
    <lineage>
        <taxon>Bacteria</taxon>
        <taxon>Pseudomonadati</taxon>
        <taxon>Bdellovibrionota</taxon>
        <taxon>Bacteriovoracia</taxon>
        <taxon>Bacteriovoracales</taxon>
        <taxon>Halobacteriovoraceae</taxon>
        <taxon>Halobacteriovorax</taxon>
    </lineage>
</organism>
<name>E1WZP3_HALMS</name>
<dbReference type="Gene3D" id="1.10.3210.10">
    <property type="entry name" value="Hypothetical protein af1432"/>
    <property type="match status" value="1"/>
</dbReference>
<dbReference type="eggNOG" id="COG2206">
    <property type="taxonomic scope" value="Bacteria"/>
</dbReference>
<dbReference type="HOGENOM" id="CLU_605155_0_0_7"/>
<dbReference type="EMBL" id="FQ312005">
    <property type="protein sequence ID" value="CBW26229.1"/>
    <property type="molecule type" value="Genomic_DNA"/>
</dbReference>
<proteinExistence type="predicted"/>
<evidence type="ECO:0000313" key="1">
    <source>
        <dbReference type="EMBL" id="CBW26229.1"/>
    </source>
</evidence>
<sequence length="452" mass="51467">MLKLLLIESDERVLSLLGNALSTDFDAKILSTFMAFDAKELIAHERPDLIIVRNQYKVDDEKVEMANIIMNHLYDIHSKIPVVVLGDFEFPSGNFEVLPDRFRIEELKRLIIKLLKITPEQLRQLKLPDYVPLAIQNFYLMESTSCDIYIKLETKTQEKFIKRINKGDTIDKAAVQKYEDNNVQNFYIKKDDHNQLLNQLLQQSLEKIVKSAKSGKGVHEINSDTYSISQNLIDAVGVTEHTVRLSNLAIAVMAKSIEGHSEVSSLIKDILENKGSYAYKRNYLICAVCREIAPLMEWGVGDQLNLQLEKLTFVSFFHDIYLKSESHLKVFSNDEVKNLDLEAGDLVLNHANMASNLVQSFPKTPVGADILIKQHHGTTTGVGFVENYSASISPMAIAFIVVEKYVSYILNYSSNDLEDLINRKAIFHSLYEEFKLPSYKKIVDILNKLSIT</sequence>
<evidence type="ECO:0000313" key="2">
    <source>
        <dbReference type="Proteomes" id="UP000008963"/>
    </source>
</evidence>